<protein>
    <recommendedName>
        <fullName evidence="1">RiboL-PSP-HEPN domain-containing protein</fullName>
    </recommendedName>
</protein>
<dbReference type="EMBL" id="CAADFS010000019">
    <property type="protein sequence ID" value="VFK43968.1"/>
    <property type="molecule type" value="Genomic_DNA"/>
</dbReference>
<evidence type="ECO:0000313" key="2">
    <source>
        <dbReference type="EMBL" id="VFK39279.1"/>
    </source>
</evidence>
<feature type="domain" description="RiboL-PSP-HEPN" evidence="1">
    <location>
        <begin position="13"/>
        <end position="215"/>
    </location>
</feature>
<reference evidence="2" key="1">
    <citation type="submission" date="2019-02" db="EMBL/GenBank/DDBJ databases">
        <authorList>
            <person name="Gruber-Vodicka R. H."/>
            <person name="Seah K. B. B."/>
        </authorList>
    </citation>
    <scope>NUCLEOTIDE SEQUENCE</scope>
    <source>
        <strain evidence="3">BECK_BZ123</strain>
        <strain evidence="2">BECK_BZ125</strain>
    </source>
</reference>
<gene>
    <name evidence="3" type="ORF">BECKTC1821D_GA0114238_101932</name>
    <name evidence="2" type="ORF">BECKTC1821E_GA0114239_100472</name>
</gene>
<evidence type="ECO:0000313" key="3">
    <source>
        <dbReference type="EMBL" id="VFK43968.1"/>
    </source>
</evidence>
<dbReference type="Pfam" id="PF18735">
    <property type="entry name" value="HEPN_RiboL-PSP"/>
    <property type="match status" value="1"/>
</dbReference>
<accession>A0A450YCL8</accession>
<organism evidence="2">
    <name type="scientific">Candidatus Kentrum sp. TC</name>
    <dbReference type="NCBI Taxonomy" id="2126339"/>
    <lineage>
        <taxon>Bacteria</taxon>
        <taxon>Pseudomonadati</taxon>
        <taxon>Pseudomonadota</taxon>
        <taxon>Gammaproteobacteria</taxon>
        <taxon>Candidatus Kentrum</taxon>
    </lineage>
</organism>
<sequence>MNPEDFREEIEKERQWREDEIAFLDKVQRSLERKEDRERIRRAIVCILYAHVEGFVYFIFSHYIDGINRQNLTCARVRPAIAAAAFHREFIALKDSKKKNPFFRKRLPDENHLHGLSRQIEFIENIAGFYDHPISISDDFINTEGNIGPETLEKLLFQIGLEYQDVEDIRRKLYRLLNVRNDIAHGKRKEGIKDKDYEDFRRCFRKVIDSISNKIITAYREKEFLTTDETTTASMGDPPLALRENA</sequence>
<dbReference type="EMBL" id="CAADFT010000004">
    <property type="protein sequence ID" value="VFK39279.1"/>
    <property type="molecule type" value="Genomic_DNA"/>
</dbReference>
<dbReference type="AlphaFoldDB" id="A0A450YCL8"/>
<evidence type="ECO:0000259" key="1">
    <source>
        <dbReference type="Pfam" id="PF18735"/>
    </source>
</evidence>
<name>A0A450YCL8_9GAMM</name>
<proteinExistence type="predicted"/>
<dbReference type="InterPro" id="IPR041519">
    <property type="entry name" value="HEPN_RiboL-PSP"/>
</dbReference>